<dbReference type="EMBL" id="CAIX01000040">
    <property type="protein sequence ID" value="CCI42841.1"/>
    <property type="molecule type" value="Genomic_DNA"/>
</dbReference>
<dbReference type="InterPro" id="IPR011009">
    <property type="entry name" value="Kinase-like_dom_sf"/>
</dbReference>
<comment type="caution">
    <text evidence="4">The sequence shown here is derived from an EMBL/GenBank/DDBJ whole genome shotgun (WGS) entry which is preliminary data.</text>
</comment>
<evidence type="ECO:0000313" key="4">
    <source>
        <dbReference type="EMBL" id="CCI42841.1"/>
    </source>
</evidence>
<dbReference type="PANTHER" id="PTHR44329:SF214">
    <property type="entry name" value="PROTEIN KINASE DOMAIN-CONTAINING PROTEIN"/>
    <property type="match status" value="1"/>
</dbReference>
<keyword evidence="1" id="KW-0472">Membrane</keyword>
<accession>A0A024G7K2</accession>
<keyword evidence="5" id="KW-1185">Reference proteome</keyword>
<sequence>MKCIQLWWSWHIATLPFFVARSSASTFDLKCSDLLQNQLLVISAYRNLFEAKCQDFVISVDLLSDVTKLRIHSNNLAQSVIQELDAPLLTSLSFVSQGFKTRVPMSISTNAFTHLSALDSLAFENITFQDQTLILHLPASIETLEISGTELSDLEIVTTQTPHWRRITLDVSFPSIPTFIRRLKVEKSYKIDGVHLKAGARTILTQAQFESLSDLSKRTDIFTDAIFDPYCNSQSQDSHADDPGSTNKHVVCYEVSQRPESRVASSNAASSNRKTTSSTFSIWILLIVVSCGIIGGLALAAMVVRLSVINATAPLEENFSRSTKLLRSSISKSFQSRRGSVQLLEIDANALNLIEAINPNDFWLGELDTCRVVAKKVRIVGDDMNEGNRLFRYLIQLASIKHENIVSMIGHTWRAGACLTIVTEYMEKGSLGIALHDAALEMDNVAKLQMCLDIALALSHLHENDVYVRQFTSRSVLVNGVKTAKISLFHLESSSKEISFSRKTNEFSFGSGEVAWSAPEVVKGEKSIDPFLANMYTLGVIIGEIWTRNTPFKTLIDDMGSTLADLELIRRMRKHEMLAPHEHHPAFISAPQGIRDVISLCLSVVPHMRPCAKDLVVALQAVKSQL</sequence>
<dbReference type="InterPro" id="IPR051681">
    <property type="entry name" value="Ser/Thr_Kinases-Pseudokinases"/>
</dbReference>
<evidence type="ECO:0000256" key="2">
    <source>
        <dbReference type="SAM" id="SignalP"/>
    </source>
</evidence>
<dbReference type="STRING" id="65357.A0A024G7K2"/>
<name>A0A024G7K2_9STRA</name>
<evidence type="ECO:0000313" key="5">
    <source>
        <dbReference type="Proteomes" id="UP000053237"/>
    </source>
</evidence>
<feature type="transmembrane region" description="Helical" evidence="1">
    <location>
        <begin position="280"/>
        <end position="304"/>
    </location>
</feature>
<dbReference type="GO" id="GO:0004674">
    <property type="term" value="F:protein serine/threonine kinase activity"/>
    <property type="evidence" value="ECO:0007669"/>
    <property type="project" value="TreeGrafter"/>
</dbReference>
<dbReference type="Proteomes" id="UP000053237">
    <property type="component" value="Unassembled WGS sequence"/>
</dbReference>
<dbReference type="PROSITE" id="PS50011">
    <property type="entry name" value="PROTEIN_KINASE_DOM"/>
    <property type="match status" value="1"/>
</dbReference>
<dbReference type="GO" id="GO:0005524">
    <property type="term" value="F:ATP binding"/>
    <property type="evidence" value="ECO:0007669"/>
    <property type="project" value="InterPro"/>
</dbReference>
<dbReference type="Gene3D" id="1.10.510.10">
    <property type="entry name" value="Transferase(Phosphotransferase) domain 1"/>
    <property type="match status" value="1"/>
</dbReference>
<gene>
    <name evidence="4" type="ORF">BN9_036250</name>
</gene>
<feature type="domain" description="Protein kinase" evidence="3">
    <location>
        <begin position="319"/>
        <end position="622"/>
    </location>
</feature>
<dbReference type="OrthoDB" id="4062651at2759"/>
<proteinExistence type="predicted"/>
<keyword evidence="1" id="KW-1133">Transmembrane helix</keyword>
<dbReference type="InParanoid" id="A0A024G7K2"/>
<protein>
    <recommendedName>
        <fullName evidence="3">Protein kinase domain-containing protein</fullName>
    </recommendedName>
</protein>
<keyword evidence="2" id="KW-0732">Signal</keyword>
<dbReference type="InterPro" id="IPR000719">
    <property type="entry name" value="Prot_kinase_dom"/>
</dbReference>
<reference evidence="4 5" key="1">
    <citation type="submission" date="2012-05" db="EMBL/GenBank/DDBJ databases">
        <title>Recombination and specialization in a pathogen metapopulation.</title>
        <authorList>
            <person name="Gardiner A."/>
            <person name="Kemen E."/>
            <person name="Schultz-Larsen T."/>
            <person name="MacLean D."/>
            <person name="Van Oosterhout C."/>
            <person name="Jones J.D.G."/>
        </authorList>
    </citation>
    <scope>NUCLEOTIDE SEQUENCE [LARGE SCALE GENOMIC DNA]</scope>
    <source>
        <strain evidence="4 5">Ac Nc2</strain>
    </source>
</reference>
<dbReference type="PANTHER" id="PTHR44329">
    <property type="entry name" value="SERINE/THREONINE-PROTEIN KINASE TNNI3K-RELATED"/>
    <property type="match status" value="1"/>
</dbReference>
<dbReference type="Pfam" id="PF07714">
    <property type="entry name" value="PK_Tyr_Ser-Thr"/>
    <property type="match status" value="1"/>
</dbReference>
<evidence type="ECO:0000259" key="3">
    <source>
        <dbReference type="PROSITE" id="PS50011"/>
    </source>
</evidence>
<dbReference type="SUPFAM" id="SSF56112">
    <property type="entry name" value="Protein kinase-like (PK-like)"/>
    <property type="match status" value="1"/>
</dbReference>
<feature type="chain" id="PRO_5001532262" description="Protein kinase domain-containing protein" evidence="2">
    <location>
        <begin position="25"/>
        <end position="626"/>
    </location>
</feature>
<organism evidence="4 5">
    <name type="scientific">Albugo candida</name>
    <dbReference type="NCBI Taxonomy" id="65357"/>
    <lineage>
        <taxon>Eukaryota</taxon>
        <taxon>Sar</taxon>
        <taxon>Stramenopiles</taxon>
        <taxon>Oomycota</taxon>
        <taxon>Peronosporomycetes</taxon>
        <taxon>Albuginales</taxon>
        <taxon>Albuginaceae</taxon>
        <taxon>Albugo</taxon>
    </lineage>
</organism>
<keyword evidence="1" id="KW-0812">Transmembrane</keyword>
<dbReference type="AlphaFoldDB" id="A0A024G7K2"/>
<feature type="signal peptide" evidence="2">
    <location>
        <begin position="1"/>
        <end position="24"/>
    </location>
</feature>
<dbReference type="InterPro" id="IPR001245">
    <property type="entry name" value="Ser-Thr/Tyr_kinase_cat_dom"/>
</dbReference>
<evidence type="ECO:0000256" key="1">
    <source>
        <dbReference type="SAM" id="Phobius"/>
    </source>
</evidence>